<dbReference type="AlphaFoldDB" id="A0A161Q217"/>
<protein>
    <recommendedName>
        <fullName evidence="1">DinB-like domain-containing protein</fullName>
    </recommendedName>
</protein>
<dbReference type="InterPro" id="IPR034660">
    <property type="entry name" value="DinB/YfiT-like"/>
</dbReference>
<gene>
    <name evidence="2" type="ORF">AZF04_08580</name>
</gene>
<dbReference type="RefSeq" id="WP_061949359.1">
    <property type="nucleotide sequence ID" value="NZ_LTAO01000023.1"/>
</dbReference>
<dbReference type="EMBL" id="LTAO01000023">
    <property type="protein sequence ID" value="KYG29563.1"/>
    <property type="molecule type" value="Genomic_DNA"/>
</dbReference>
<dbReference type="Proteomes" id="UP000075806">
    <property type="component" value="Unassembled WGS sequence"/>
</dbReference>
<evidence type="ECO:0000313" key="3">
    <source>
        <dbReference type="Proteomes" id="UP000075806"/>
    </source>
</evidence>
<reference evidence="2" key="1">
    <citation type="submission" date="2016-02" db="EMBL/GenBank/DDBJ databases">
        <title>Genome sequence of Bacillus trypoxylicola KCTC 13244(T).</title>
        <authorList>
            <person name="Jeong H."/>
            <person name="Park S.-H."/>
            <person name="Choi S.-K."/>
        </authorList>
    </citation>
    <scope>NUCLEOTIDE SEQUENCE [LARGE SCALE GENOMIC DNA]</scope>
    <source>
        <strain evidence="2">KCTC 13244</strain>
    </source>
</reference>
<sequence>MSKDNFFVHTDPSFKEPDISRWVWCLEDIRNELIKQISPLNQHQLDQPMEQESTIGSLLYHIALVEADWLFVEVLEQENFDSDLLELFPYPFHGEDKKLSMVTGDSIEFHLLRLRKVRERLHIVFQQMSLAEYRRPRTFDTYNVTPEWVIYHLIEHEANHRGQIFSMIRQIKNS</sequence>
<dbReference type="OrthoDB" id="2677844at2"/>
<accession>A0A161Q217</accession>
<dbReference type="Pfam" id="PF12867">
    <property type="entry name" value="DinB_2"/>
    <property type="match status" value="1"/>
</dbReference>
<proteinExistence type="predicted"/>
<evidence type="ECO:0000259" key="1">
    <source>
        <dbReference type="Pfam" id="PF12867"/>
    </source>
</evidence>
<feature type="domain" description="DinB-like" evidence="1">
    <location>
        <begin position="26"/>
        <end position="164"/>
    </location>
</feature>
<name>A0A161Q217_9BACI</name>
<evidence type="ECO:0000313" key="2">
    <source>
        <dbReference type="EMBL" id="KYG29563.1"/>
    </source>
</evidence>
<keyword evidence="3" id="KW-1185">Reference proteome</keyword>
<comment type="caution">
    <text evidence="2">The sequence shown here is derived from an EMBL/GenBank/DDBJ whole genome shotgun (WGS) entry which is preliminary data.</text>
</comment>
<organism evidence="2 3">
    <name type="scientific">Alkalihalobacillus trypoxylicola</name>
    <dbReference type="NCBI Taxonomy" id="519424"/>
    <lineage>
        <taxon>Bacteria</taxon>
        <taxon>Bacillati</taxon>
        <taxon>Bacillota</taxon>
        <taxon>Bacilli</taxon>
        <taxon>Bacillales</taxon>
        <taxon>Bacillaceae</taxon>
        <taxon>Alkalihalobacillus</taxon>
    </lineage>
</organism>
<dbReference type="SUPFAM" id="SSF109854">
    <property type="entry name" value="DinB/YfiT-like putative metalloenzymes"/>
    <property type="match status" value="1"/>
</dbReference>
<dbReference type="STRING" id="519424.AZF04_08580"/>
<dbReference type="InterPro" id="IPR024775">
    <property type="entry name" value="DinB-like"/>
</dbReference>
<dbReference type="Gene3D" id="1.20.120.450">
    <property type="entry name" value="dinb family like domain"/>
    <property type="match status" value="1"/>
</dbReference>